<dbReference type="InterPro" id="IPR018946">
    <property type="entry name" value="PhoD-like_MPP"/>
</dbReference>
<reference evidence="3 4" key="1">
    <citation type="submission" date="2023-11" db="EMBL/GenBank/DDBJ databases">
        <title>Coraliomargarita sp. nov., isolated from marine algae.</title>
        <authorList>
            <person name="Lee J.K."/>
            <person name="Baek J.H."/>
            <person name="Kim J.M."/>
            <person name="Choi D.G."/>
            <person name="Jeon C.O."/>
        </authorList>
    </citation>
    <scope>NUCLEOTIDE SEQUENCE [LARGE SCALE GENOMIC DNA]</scope>
    <source>
        <strain evidence="3 4">J2-16</strain>
    </source>
</reference>
<keyword evidence="4" id="KW-1185">Reference proteome</keyword>
<evidence type="ECO:0000256" key="1">
    <source>
        <dbReference type="SAM" id="SignalP"/>
    </source>
</evidence>
<dbReference type="InterPro" id="IPR029052">
    <property type="entry name" value="Metallo-depent_PP-like"/>
</dbReference>
<dbReference type="PANTHER" id="PTHR33987:SF1">
    <property type="entry name" value="CALCINEURIN-LIKE METALLO-PHOSPHOESTERASE SUPERFAMILY PROTEIN"/>
    <property type="match status" value="1"/>
</dbReference>
<dbReference type="EMBL" id="CP138858">
    <property type="protein sequence ID" value="WPJ95733.1"/>
    <property type="molecule type" value="Genomic_DNA"/>
</dbReference>
<proteinExistence type="predicted"/>
<keyword evidence="3" id="KW-0378">Hydrolase</keyword>
<dbReference type="GO" id="GO:0004035">
    <property type="term" value="F:alkaline phosphatase activity"/>
    <property type="evidence" value="ECO:0007669"/>
    <property type="project" value="UniProtKB-EC"/>
</dbReference>
<feature type="domain" description="PhoD-like phosphatase metallophosphatase" evidence="2">
    <location>
        <begin position="52"/>
        <end position="270"/>
    </location>
</feature>
<evidence type="ECO:0000313" key="4">
    <source>
        <dbReference type="Proteomes" id="UP001324993"/>
    </source>
</evidence>
<dbReference type="EC" id="3.1.3.1" evidence="3"/>
<dbReference type="Proteomes" id="UP001324993">
    <property type="component" value="Chromosome"/>
</dbReference>
<evidence type="ECO:0000259" key="2">
    <source>
        <dbReference type="Pfam" id="PF09423"/>
    </source>
</evidence>
<evidence type="ECO:0000313" key="3">
    <source>
        <dbReference type="EMBL" id="WPJ95733.1"/>
    </source>
</evidence>
<sequence>MRSSMYTLLIATFALALSSASAKFPDNFDSPLEVIAFGSCNRDELPQPLWPIIADQQPDLWIWGGDNIYADWYERPDGHREKYSVNREWITKRYASQYTHPAYAAFRANTPIIGTWDDHDYGKNNAVSTYPLKAITRDLALSFMEVPINDPRWQREGIYGAYDFGPEGKRTKILLLDNRYFATSRKSDQPDLLGDTQRQWIERALAQSTADLHIFVSGTQIISSEHKYEKWADYPADREWLLQQIAQSHKPTVLISGDRHIHEISVLEDDAFDFPLVDITSSGLTHIWDTFPGEPNQYRNGDVATGLGFGLVRIDWSGSKPAVELQIIDQTAEVSNSYSITF</sequence>
<dbReference type="SUPFAM" id="SSF56300">
    <property type="entry name" value="Metallo-dependent phosphatases"/>
    <property type="match status" value="1"/>
</dbReference>
<keyword evidence="1" id="KW-0732">Signal</keyword>
<protein>
    <submittedName>
        <fullName evidence="3">Alkaline phosphatase D family protein</fullName>
        <ecNumber evidence="3">3.1.3.1</ecNumber>
    </submittedName>
</protein>
<dbReference type="Pfam" id="PF09423">
    <property type="entry name" value="PhoD"/>
    <property type="match status" value="1"/>
</dbReference>
<gene>
    <name evidence="3" type="ORF">SH580_20140</name>
</gene>
<organism evidence="3 4">
    <name type="scientific">Coraliomargarita algicola</name>
    <dbReference type="NCBI Taxonomy" id="3092156"/>
    <lineage>
        <taxon>Bacteria</taxon>
        <taxon>Pseudomonadati</taxon>
        <taxon>Verrucomicrobiota</taxon>
        <taxon>Opitutia</taxon>
        <taxon>Puniceicoccales</taxon>
        <taxon>Coraliomargaritaceae</taxon>
        <taxon>Coraliomargarita</taxon>
    </lineage>
</organism>
<dbReference type="PANTHER" id="PTHR33987">
    <property type="entry name" value="CALCINEURIN-LIKE METALLO-PHOSPHOESTERASE SUPERFAMILY PROTEIN"/>
    <property type="match status" value="1"/>
</dbReference>
<name>A0ABZ0RJT7_9BACT</name>
<dbReference type="Gene3D" id="3.60.21.70">
    <property type="entry name" value="PhoD-like phosphatase"/>
    <property type="match status" value="1"/>
</dbReference>
<accession>A0ABZ0RJT7</accession>
<dbReference type="InterPro" id="IPR038607">
    <property type="entry name" value="PhoD-like_sf"/>
</dbReference>
<feature type="signal peptide" evidence="1">
    <location>
        <begin position="1"/>
        <end position="22"/>
    </location>
</feature>
<feature type="chain" id="PRO_5047314041" evidence="1">
    <location>
        <begin position="23"/>
        <end position="342"/>
    </location>
</feature>
<dbReference type="RefSeq" id="WP_319832611.1">
    <property type="nucleotide sequence ID" value="NZ_CP138858.1"/>
</dbReference>
<dbReference type="CDD" id="cd07389">
    <property type="entry name" value="MPP_PhoD"/>
    <property type="match status" value="1"/>
</dbReference>